<organism evidence="5 6">
    <name type="scientific">Sedimenticola thiotaurini</name>
    <dbReference type="NCBI Taxonomy" id="1543721"/>
    <lineage>
        <taxon>Bacteria</taxon>
        <taxon>Pseudomonadati</taxon>
        <taxon>Pseudomonadota</taxon>
        <taxon>Gammaproteobacteria</taxon>
        <taxon>Chromatiales</taxon>
        <taxon>Sedimenticolaceae</taxon>
        <taxon>Sedimenticola</taxon>
    </lineage>
</organism>
<dbReference type="SUPFAM" id="SSF46785">
    <property type="entry name" value="Winged helix' DNA-binding domain"/>
    <property type="match status" value="1"/>
</dbReference>
<sequence>MTVPYCYEYPHPAVTTDVAVFTLRQQQLQLLLVRRGEDPYRGMWALPGGFLEIDEDLESCAKRELKEETGVSDLYIEQLFTFGRPDRDPRERIISVTYFALVPSNKLEIRAGSDAADAAWHSLNTLPELAFDHAEIIQQAQERLAAKTLYSTIAFQLLPPTFTLSELQSVYEILRNETLDKRNFRKWILSLNLLTETGEKRMSGNHRPAKIYQATNPDHVEIIR</sequence>
<dbReference type="InterPro" id="IPR036390">
    <property type="entry name" value="WH_DNA-bd_sf"/>
</dbReference>
<dbReference type="InterPro" id="IPR020084">
    <property type="entry name" value="NUDIX_hydrolase_CS"/>
</dbReference>
<dbReference type="SUPFAM" id="SSF55811">
    <property type="entry name" value="Nudix"/>
    <property type="match status" value="1"/>
</dbReference>
<dbReference type="Pfam" id="PF00293">
    <property type="entry name" value="NUDIX"/>
    <property type="match status" value="1"/>
</dbReference>
<comment type="cofactor">
    <cofactor evidence="1">
        <name>Mg(2+)</name>
        <dbReference type="ChEBI" id="CHEBI:18420"/>
    </cofactor>
</comment>
<reference evidence="5 6" key="1">
    <citation type="submission" date="2019-07" db="EMBL/GenBank/DDBJ databases">
        <title>The pathways for chlorine oxyanion respiration interact through the shared metabolite chlorate.</title>
        <authorList>
            <person name="Barnum T.P."/>
            <person name="Cheng Y."/>
            <person name="Hill K.A."/>
            <person name="Lucas L.N."/>
            <person name="Carlson H.K."/>
            <person name="Coates J.D."/>
        </authorList>
    </citation>
    <scope>NUCLEOTIDE SEQUENCE [LARGE SCALE GENOMIC DNA]</scope>
    <source>
        <strain evidence="5">BK-3</strain>
    </source>
</reference>
<dbReference type="Proteomes" id="UP000317355">
    <property type="component" value="Unassembled WGS sequence"/>
</dbReference>
<accession>A0A558D6N3</accession>
<dbReference type="Gene3D" id="1.10.10.10">
    <property type="entry name" value="Winged helix-like DNA-binding domain superfamily/Winged helix DNA-binding domain"/>
    <property type="match status" value="1"/>
</dbReference>
<dbReference type="InterPro" id="IPR015797">
    <property type="entry name" value="NUDIX_hydrolase-like_dom_sf"/>
</dbReference>
<dbReference type="PANTHER" id="PTHR43736:SF4">
    <property type="entry name" value="SLR1690 PROTEIN"/>
    <property type="match status" value="1"/>
</dbReference>
<dbReference type="PANTHER" id="PTHR43736">
    <property type="entry name" value="ADP-RIBOSE PYROPHOSPHATASE"/>
    <property type="match status" value="1"/>
</dbReference>
<protein>
    <submittedName>
        <fullName evidence="5">NUDIX hydrolase</fullName>
    </submittedName>
</protein>
<dbReference type="Gene3D" id="3.90.79.10">
    <property type="entry name" value="Nucleoside Triphosphate Pyrophosphohydrolase"/>
    <property type="match status" value="1"/>
</dbReference>
<evidence type="ECO:0000256" key="3">
    <source>
        <dbReference type="RuleBase" id="RU003476"/>
    </source>
</evidence>
<gene>
    <name evidence="5" type="ORF">FHK82_06955</name>
</gene>
<dbReference type="InterPro" id="IPR036388">
    <property type="entry name" value="WH-like_DNA-bd_sf"/>
</dbReference>
<evidence type="ECO:0000313" key="6">
    <source>
        <dbReference type="Proteomes" id="UP000317355"/>
    </source>
</evidence>
<evidence type="ECO:0000259" key="4">
    <source>
        <dbReference type="PROSITE" id="PS51462"/>
    </source>
</evidence>
<dbReference type="CDD" id="cd18873">
    <property type="entry name" value="NUDIX_NadM_like"/>
    <property type="match status" value="1"/>
</dbReference>
<evidence type="ECO:0000256" key="2">
    <source>
        <dbReference type="ARBA" id="ARBA00022801"/>
    </source>
</evidence>
<keyword evidence="2 3" id="KW-0378">Hydrolase</keyword>
<dbReference type="Pfam" id="PF21906">
    <property type="entry name" value="WHD_NrtR"/>
    <property type="match status" value="1"/>
</dbReference>
<feature type="domain" description="Nudix hydrolase" evidence="4">
    <location>
        <begin position="9"/>
        <end position="145"/>
    </location>
</feature>
<dbReference type="GO" id="GO:0016787">
    <property type="term" value="F:hydrolase activity"/>
    <property type="evidence" value="ECO:0007669"/>
    <property type="project" value="UniProtKB-KW"/>
</dbReference>
<name>A0A558D6N3_9GAMM</name>
<dbReference type="InterPro" id="IPR020476">
    <property type="entry name" value="Nudix_hydrolase"/>
</dbReference>
<comment type="caution">
    <text evidence="5">The sequence shown here is derived from an EMBL/GenBank/DDBJ whole genome shotgun (WGS) entry which is preliminary data.</text>
</comment>
<proteinExistence type="inferred from homology"/>
<dbReference type="PROSITE" id="PS51462">
    <property type="entry name" value="NUDIX"/>
    <property type="match status" value="1"/>
</dbReference>
<dbReference type="EMBL" id="VMRY01000020">
    <property type="protein sequence ID" value="TVT56631.1"/>
    <property type="molecule type" value="Genomic_DNA"/>
</dbReference>
<dbReference type="AlphaFoldDB" id="A0A558D6N3"/>
<comment type="similarity">
    <text evidence="3">Belongs to the Nudix hydrolase family.</text>
</comment>
<dbReference type="STRING" id="1543721.AAY24_08905"/>
<dbReference type="PROSITE" id="PS00893">
    <property type="entry name" value="NUDIX_BOX"/>
    <property type="match status" value="1"/>
</dbReference>
<evidence type="ECO:0000256" key="1">
    <source>
        <dbReference type="ARBA" id="ARBA00001946"/>
    </source>
</evidence>
<evidence type="ECO:0000313" key="5">
    <source>
        <dbReference type="EMBL" id="TVT56631.1"/>
    </source>
</evidence>
<dbReference type="InterPro" id="IPR000086">
    <property type="entry name" value="NUDIX_hydrolase_dom"/>
</dbReference>
<dbReference type="InterPro" id="IPR054105">
    <property type="entry name" value="WHD_NrtR"/>
</dbReference>
<dbReference type="PRINTS" id="PR00502">
    <property type="entry name" value="NUDIXFAMILY"/>
</dbReference>